<comment type="caution">
    <text evidence="1">The sequence shown here is derived from an EMBL/GenBank/DDBJ whole genome shotgun (WGS) entry which is preliminary data.</text>
</comment>
<dbReference type="Proteomes" id="UP000597444">
    <property type="component" value="Unassembled WGS sequence"/>
</dbReference>
<gene>
    <name evidence="1" type="ORF">KSF_036740</name>
</gene>
<dbReference type="AlphaFoldDB" id="A0A8J3IFL6"/>
<name>A0A8J3IFL6_9CHLR</name>
<sequence length="65" mass="7591">MWEELATLSASFWIQTFRSQTYSKLRFYSNIVSCTKEAYYQGYHSASRVVLHMHVNAYGHPGVLK</sequence>
<organism evidence="1 2">
    <name type="scientific">Reticulibacter mediterranei</name>
    <dbReference type="NCBI Taxonomy" id="2778369"/>
    <lineage>
        <taxon>Bacteria</taxon>
        <taxon>Bacillati</taxon>
        <taxon>Chloroflexota</taxon>
        <taxon>Ktedonobacteria</taxon>
        <taxon>Ktedonobacterales</taxon>
        <taxon>Reticulibacteraceae</taxon>
        <taxon>Reticulibacter</taxon>
    </lineage>
</organism>
<proteinExistence type="predicted"/>
<dbReference type="EMBL" id="BNJK01000001">
    <property type="protein sequence ID" value="GHO93626.1"/>
    <property type="molecule type" value="Genomic_DNA"/>
</dbReference>
<accession>A0A8J3IFL6</accession>
<protein>
    <submittedName>
        <fullName evidence="1">Uncharacterized protein</fullName>
    </submittedName>
</protein>
<evidence type="ECO:0000313" key="2">
    <source>
        <dbReference type="Proteomes" id="UP000597444"/>
    </source>
</evidence>
<reference evidence="1" key="1">
    <citation type="submission" date="2020-10" db="EMBL/GenBank/DDBJ databases">
        <title>Taxonomic study of unclassified bacteria belonging to the class Ktedonobacteria.</title>
        <authorList>
            <person name="Yabe S."/>
            <person name="Wang C.M."/>
            <person name="Zheng Y."/>
            <person name="Sakai Y."/>
            <person name="Cavaletti L."/>
            <person name="Monciardini P."/>
            <person name="Donadio S."/>
        </authorList>
    </citation>
    <scope>NUCLEOTIDE SEQUENCE</scope>
    <source>
        <strain evidence="1">ID150040</strain>
    </source>
</reference>
<keyword evidence="2" id="KW-1185">Reference proteome</keyword>
<evidence type="ECO:0000313" key="1">
    <source>
        <dbReference type="EMBL" id="GHO93626.1"/>
    </source>
</evidence>